<sequence length="100" mass="11155">MSPAGGHQVHGIAIHFRELVPESARSPRLLEEEVHLQLINCTWSNAVEGLVVPQLAASVDPGGDSFKRYFFSSSIFSCFFSFQQMQMKASRSHESVEDEV</sequence>
<proteinExistence type="predicted"/>
<gene>
    <name evidence="1" type="ORF">CSSPJE1EN1_LOCUS10562</name>
</gene>
<dbReference type="Proteomes" id="UP001497444">
    <property type="component" value="Chromosome 17"/>
</dbReference>
<evidence type="ECO:0000313" key="2">
    <source>
        <dbReference type="Proteomes" id="UP001497444"/>
    </source>
</evidence>
<protein>
    <submittedName>
        <fullName evidence="1">Uncharacterized protein</fullName>
    </submittedName>
</protein>
<evidence type="ECO:0000313" key="1">
    <source>
        <dbReference type="EMBL" id="CAK9265084.1"/>
    </source>
</evidence>
<dbReference type="EMBL" id="OZ020112">
    <property type="protein sequence ID" value="CAK9265084.1"/>
    <property type="molecule type" value="Genomic_DNA"/>
</dbReference>
<organism evidence="1 2">
    <name type="scientific">Sphagnum jensenii</name>
    <dbReference type="NCBI Taxonomy" id="128206"/>
    <lineage>
        <taxon>Eukaryota</taxon>
        <taxon>Viridiplantae</taxon>
        <taxon>Streptophyta</taxon>
        <taxon>Embryophyta</taxon>
        <taxon>Bryophyta</taxon>
        <taxon>Sphagnophytina</taxon>
        <taxon>Sphagnopsida</taxon>
        <taxon>Sphagnales</taxon>
        <taxon>Sphagnaceae</taxon>
        <taxon>Sphagnum</taxon>
    </lineage>
</organism>
<reference evidence="1" key="1">
    <citation type="submission" date="2024-02" db="EMBL/GenBank/DDBJ databases">
        <authorList>
            <consortium name="ELIXIR-Norway"/>
            <consortium name="Elixir Norway"/>
        </authorList>
    </citation>
    <scope>NUCLEOTIDE SEQUENCE</scope>
</reference>
<name>A0ABP0WE29_9BRYO</name>
<keyword evidence="2" id="KW-1185">Reference proteome</keyword>
<accession>A0ABP0WE29</accession>